<dbReference type="EMBL" id="JAVDTF010000002">
    <property type="protein sequence ID" value="MDR6784303.1"/>
    <property type="molecule type" value="Genomic_DNA"/>
</dbReference>
<protein>
    <submittedName>
        <fullName evidence="1">TonB-linked SusC/RagA family outer membrane protein</fullName>
    </submittedName>
</protein>
<proteinExistence type="predicted"/>
<accession>A0ACC6KY56</accession>
<keyword evidence="2" id="KW-1185">Reference proteome</keyword>
<sequence>MNKFLLFLFLLAGSFAGYSQEQSTVTGQVLSAEDGKPIPGASVFVDKSGIGEQSSPGVIQNTVIGAVTDVNGRFTLKVPAGTTYLKVSYLGYTTATVNIANKTNISVSLSSDNNVLNEVIVNGYTDIAKRKNTTSVAKLDYEKVRQSGVSGIDQMLQGQVAGVSVTSLSGGPSSAPQIRIRGTVSLNGSQDPLWVLDGLPLEGTDLPKNLMDKDNIDQLRNLPIAGLNPDDIADITILKDAAATAIYGARAANGVIVITTKKGKKGPTQINFSANTFIAERPDFSKLNLMNASEKVDFELGLASRADLTYRDNLGAVSRILNKAGELNTYRTGGFGALSTATRDQINALRNNNTDWGKELYQSAINQQYTLGLQGGTEQANYYFSGGYYNERGTTIGTGLKRYNATLKTDFIVSSKLKFGAALFGAVTNQKNYLTETSAFTSPSRYVRNVNPYLTPRDANGAYIYDPDIQGATNLTGDVFVPFNILEERNNTRYNLNSKSFKGIFDVNYKIIKDLNFRSELGLQFEENGSEKYGSADTYYVRKFREGTRYFNSATKKYEYFLPQGGVIQNQNTSFFQYNWKNLFEYNKVINEKHEIEALAGAEFRRTKNQVVMTRGFGYNDRTLTNQEIVFPNSNYVGGANNPYRAYQKTWVENAYASFYGTLSYTYDRKYTLYGSIRYDGSDLFGVDPKYRYLPIYSVSGAWNASEENFIKDIKWISNLRVRSSYGIQGNIDKNTSPYVIGVYDNNTILPGNSEQAINVSNPPNQKLRWEKTATFNAAVDLGVFNNAVQVTFEYYNRASKDLIGIQELPLENGFNFTSSNWARVNNKGLELTISTRNISTKNFQWWTDFNIARNKSKVLREKARLDALSPSKEGYAVNSLFVIKTAGLDANGIPQFIQNGNIVSMEQFYKLYDPYADFFPGQLTQSSLSPKEYQGLFTYAGDKDPKFTGGLVNRFRYGNFDLAIAANFNLGQMVMANPIYNPAAFDRGQNYSREVLNAWSPDNTGSKLPAIIGKESGDGSRWMAYSWLLDADPARSYNNLDIWAKKMNYLRINSMRLGYTLPAKVAGKVKASSLRISVEGRNMLVFGSDYKGYFDPETYGNIYAQPITKSISIGLNATF</sequence>
<gene>
    <name evidence="1" type="ORF">J2X78_002868</name>
</gene>
<reference evidence="1" key="1">
    <citation type="submission" date="2023-07" db="EMBL/GenBank/DDBJ databases">
        <title>Sorghum-associated microbial communities from plants grown in Nebraska, USA.</title>
        <authorList>
            <person name="Schachtman D."/>
        </authorList>
    </citation>
    <scope>NUCLEOTIDE SEQUENCE</scope>
    <source>
        <strain evidence="1">2697</strain>
    </source>
</reference>
<dbReference type="Proteomes" id="UP001246858">
    <property type="component" value="Unassembled WGS sequence"/>
</dbReference>
<evidence type="ECO:0000313" key="1">
    <source>
        <dbReference type="EMBL" id="MDR6784303.1"/>
    </source>
</evidence>
<evidence type="ECO:0000313" key="2">
    <source>
        <dbReference type="Proteomes" id="UP001246858"/>
    </source>
</evidence>
<comment type="caution">
    <text evidence="1">The sequence shown here is derived from an EMBL/GenBank/DDBJ whole genome shotgun (WGS) entry which is preliminary data.</text>
</comment>
<name>A0ACC6KY56_9SPHI</name>
<organism evidence="1 2">
    <name type="scientific">Pedobacter africanus</name>
    <dbReference type="NCBI Taxonomy" id="151894"/>
    <lineage>
        <taxon>Bacteria</taxon>
        <taxon>Pseudomonadati</taxon>
        <taxon>Bacteroidota</taxon>
        <taxon>Sphingobacteriia</taxon>
        <taxon>Sphingobacteriales</taxon>
        <taxon>Sphingobacteriaceae</taxon>
        <taxon>Pedobacter</taxon>
    </lineage>
</organism>